<dbReference type="Pfam" id="PF00480">
    <property type="entry name" value="ROK"/>
    <property type="match status" value="1"/>
</dbReference>
<dbReference type="SUPFAM" id="SSF53067">
    <property type="entry name" value="Actin-like ATPase domain"/>
    <property type="match status" value="1"/>
</dbReference>
<dbReference type="eggNOG" id="COG1940">
    <property type="taxonomic scope" value="Bacteria"/>
</dbReference>
<dbReference type="EMBL" id="ADVR01000016">
    <property type="protein sequence ID" value="EFO81324.1"/>
    <property type="molecule type" value="Genomic_DNA"/>
</dbReference>
<dbReference type="InterPro" id="IPR043129">
    <property type="entry name" value="ATPase_NBD"/>
</dbReference>
<sequence length="255" mass="26675">MHILGLDVGGSGIKGAIIDVTTGALVTPRHRIPTPEGAEPAAVATTVAHIIHDLNWSGPVGCGFPAVIKAGVAHTAANIAPSWVGLDVARLFSEVIGHPVLVLNDADAAGIAEMRLGAGRSHSGLVLLITIGTGLGTALFMNGQLVPNTELGHIEIRGKEAELRASEAVRDAKHLSWSDWAKRFDEYLHRVSALIWPDLIILGGGGSRSYEKFAHHLTVGVEIVPAQLRNEAGMIGAALAAAEAYPELLTGIETE</sequence>
<dbReference type="OrthoDB" id="9795247at2"/>
<keyword evidence="3" id="KW-1185">Reference proteome</keyword>
<comment type="caution">
    <text evidence="2">The sequence shown here is derived from an EMBL/GenBank/DDBJ whole genome shotgun (WGS) entry which is preliminary data.</text>
</comment>
<dbReference type="CDD" id="cd24058">
    <property type="entry name" value="ASKHA_NBD_ROK_PPGK"/>
    <property type="match status" value="1"/>
</dbReference>
<name>E1IBU4_9CHLR</name>
<protein>
    <submittedName>
        <fullName evidence="2">ROK family protein</fullName>
    </submittedName>
</protein>
<dbReference type="STRING" id="765420.OSCT_0795"/>
<reference evidence="2 3" key="1">
    <citation type="journal article" date="2011" name="J. Bacteriol.">
        <title>Draft genome sequence of the anoxygenic filamentous phototrophic bacterium Oscillochloris trichoides subsp. DG-6.</title>
        <authorList>
            <person name="Kuznetsov B.B."/>
            <person name="Ivanovsky R.N."/>
            <person name="Keppen O.I."/>
            <person name="Sukhacheva M.V."/>
            <person name="Bumazhkin B.K."/>
            <person name="Patutina E.O."/>
            <person name="Beletsky A.V."/>
            <person name="Mardanov A.V."/>
            <person name="Baslerov R.V."/>
            <person name="Panteleeva A.N."/>
            <person name="Kolganova T.V."/>
            <person name="Ravin N.V."/>
            <person name="Skryabin K.G."/>
        </authorList>
    </citation>
    <scope>NUCLEOTIDE SEQUENCE [LARGE SCALE GENOMIC DNA]</scope>
    <source>
        <strain evidence="2 3">DG-6</strain>
    </source>
</reference>
<comment type="similarity">
    <text evidence="1">Belongs to the ROK (NagC/XylR) family.</text>
</comment>
<organism evidence="2 3">
    <name type="scientific">Oscillochloris trichoides DG-6</name>
    <dbReference type="NCBI Taxonomy" id="765420"/>
    <lineage>
        <taxon>Bacteria</taxon>
        <taxon>Bacillati</taxon>
        <taxon>Chloroflexota</taxon>
        <taxon>Chloroflexia</taxon>
        <taxon>Chloroflexales</taxon>
        <taxon>Chloroflexineae</taxon>
        <taxon>Oscillochloridaceae</taxon>
        <taxon>Oscillochloris</taxon>
    </lineage>
</organism>
<dbReference type="NCBIfam" id="NF045942">
    <property type="entry name" value="PolPhglucPhase"/>
    <property type="match status" value="1"/>
</dbReference>
<dbReference type="PANTHER" id="PTHR18964:SF146">
    <property type="entry name" value="POLYPHOSPHATE GLUCOKINASE"/>
    <property type="match status" value="1"/>
</dbReference>
<accession>E1IBU4</accession>
<dbReference type="PANTHER" id="PTHR18964">
    <property type="entry name" value="ROK (REPRESSOR, ORF, KINASE) FAMILY"/>
    <property type="match status" value="1"/>
</dbReference>
<evidence type="ECO:0000313" key="3">
    <source>
        <dbReference type="Proteomes" id="UP000054010"/>
    </source>
</evidence>
<dbReference type="Proteomes" id="UP000054010">
    <property type="component" value="Unassembled WGS sequence"/>
</dbReference>
<gene>
    <name evidence="2" type="ORF">OSCT_0795</name>
</gene>
<evidence type="ECO:0000256" key="1">
    <source>
        <dbReference type="ARBA" id="ARBA00006479"/>
    </source>
</evidence>
<dbReference type="InterPro" id="IPR000600">
    <property type="entry name" value="ROK"/>
</dbReference>
<proteinExistence type="inferred from homology"/>
<dbReference type="HOGENOM" id="CLU_065796_0_0_0"/>
<dbReference type="Gene3D" id="3.30.420.40">
    <property type="match status" value="2"/>
</dbReference>
<dbReference type="AlphaFoldDB" id="E1IBU4"/>
<evidence type="ECO:0000313" key="2">
    <source>
        <dbReference type="EMBL" id="EFO81324.1"/>
    </source>
</evidence>